<sequence length="176" mass="20625">MEVVSNKLALPVMLLMGKSESVIPITDKDLTMSRFQKASHVLWCCQYHIVWTPKYRFRILRNNAGKEVYKQIRISSEAARIEVVELNVQIDHVHLLVKVPPRLSISHVIGHLKGKTALRLFSKFPYLRKNKLWGNHFWARGYCVDTVGINEEMIRKYVKYQEKHEVEESQLPLKEV</sequence>
<dbReference type="InterPro" id="IPR036515">
    <property type="entry name" value="Transposase_17_sf"/>
</dbReference>
<dbReference type="PANTHER" id="PTHR33360">
    <property type="entry name" value="TRANSPOSASE FOR INSERTION SEQUENCE ELEMENT IS200"/>
    <property type="match status" value="1"/>
</dbReference>
<proteinExistence type="predicted"/>
<name>A0A7H4MYD6_9ENTR</name>
<dbReference type="PANTHER" id="PTHR33360:SF2">
    <property type="entry name" value="TRANSPOSASE FOR INSERTION SEQUENCE ELEMENT IS200"/>
    <property type="match status" value="1"/>
</dbReference>
<feature type="domain" description="Transposase IS200-like" evidence="1">
    <location>
        <begin position="42"/>
        <end position="161"/>
    </location>
</feature>
<dbReference type="AlphaFoldDB" id="A0A7H4MYD6"/>
<evidence type="ECO:0000313" key="3">
    <source>
        <dbReference type="Proteomes" id="UP000255050"/>
    </source>
</evidence>
<organism evidence="2 3">
    <name type="scientific">Klebsiella michiganensis</name>
    <dbReference type="NCBI Taxonomy" id="1134687"/>
    <lineage>
        <taxon>Bacteria</taxon>
        <taxon>Pseudomonadati</taxon>
        <taxon>Pseudomonadota</taxon>
        <taxon>Gammaproteobacteria</taxon>
        <taxon>Enterobacterales</taxon>
        <taxon>Enterobacteriaceae</taxon>
        <taxon>Klebsiella/Raoultella group</taxon>
        <taxon>Klebsiella</taxon>
    </lineage>
</organism>
<protein>
    <submittedName>
        <fullName evidence="2">IS1004 transposase</fullName>
    </submittedName>
</protein>
<comment type="caution">
    <text evidence="2">The sequence shown here is derived from an EMBL/GenBank/DDBJ whole genome shotgun (WGS) entry which is preliminary data.</text>
</comment>
<dbReference type="SMART" id="SM01321">
    <property type="entry name" value="Y1_Tnp"/>
    <property type="match status" value="1"/>
</dbReference>
<dbReference type="NCBIfam" id="NF033573">
    <property type="entry name" value="transpos_IS200"/>
    <property type="match status" value="1"/>
</dbReference>
<evidence type="ECO:0000259" key="1">
    <source>
        <dbReference type="SMART" id="SM01321"/>
    </source>
</evidence>
<gene>
    <name evidence="2" type="ORF">NCTC11694_07727</name>
</gene>
<dbReference type="GO" id="GO:0003677">
    <property type="term" value="F:DNA binding"/>
    <property type="evidence" value="ECO:0007669"/>
    <property type="project" value="InterPro"/>
</dbReference>
<accession>A0A7H4MYD6</accession>
<evidence type="ECO:0000313" key="2">
    <source>
        <dbReference type="EMBL" id="STT08099.1"/>
    </source>
</evidence>
<dbReference type="InterPro" id="IPR002686">
    <property type="entry name" value="Transposase_17"/>
</dbReference>
<reference evidence="2 3" key="1">
    <citation type="submission" date="2018-06" db="EMBL/GenBank/DDBJ databases">
        <authorList>
            <consortium name="Pathogen Informatics"/>
            <person name="Doyle S."/>
        </authorList>
    </citation>
    <scope>NUCLEOTIDE SEQUENCE [LARGE SCALE GENOMIC DNA]</scope>
    <source>
        <strain evidence="2 3">NCTC11694</strain>
    </source>
</reference>
<dbReference type="Proteomes" id="UP000255050">
    <property type="component" value="Unassembled WGS sequence"/>
</dbReference>
<dbReference type="GO" id="GO:0006313">
    <property type="term" value="P:DNA transposition"/>
    <property type="evidence" value="ECO:0007669"/>
    <property type="project" value="InterPro"/>
</dbReference>
<dbReference type="SUPFAM" id="SSF143422">
    <property type="entry name" value="Transposase IS200-like"/>
    <property type="match status" value="1"/>
</dbReference>
<dbReference type="GO" id="GO:0004803">
    <property type="term" value="F:transposase activity"/>
    <property type="evidence" value="ECO:0007669"/>
    <property type="project" value="InterPro"/>
</dbReference>
<dbReference type="EMBL" id="UGJR01000006">
    <property type="protein sequence ID" value="STT08099.1"/>
    <property type="molecule type" value="Genomic_DNA"/>
</dbReference>
<dbReference type="Pfam" id="PF01797">
    <property type="entry name" value="Y1_Tnp"/>
    <property type="match status" value="1"/>
</dbReference>
<dbReference type="Gene3D" id="3.30.70.1290">
    <property type="entry name" value="Transposase IS200-like"/>
    <property type="match status" value="1"/>
</dbReference>